<dbReference type="EMBL" id="PNIK01000001">
    <property type="protein sequence ID" value="PMP69232.1"/>
    <property type="molecule type" value="Genomic_DNA"/>
</dbReference>
<feature type="transmembrane region" description="Helical" evidence="10">
    <location>
        <begin position="71"/>
        <end position="89"/>
    </location>
</feature>
<keyword evidence="9" id="KW-0378">Hydrolase</keyword>
<feature type="transmembrane region" description="Helical" evidence="10">
    <location>
        <begin position="6"/>
        <end position="24"/>
    </location>
</feature>
<evidence type="ECO:0000313" key="14">
    <source>
        <dbReference type="Proteomes" id="UP000235460"/>
    </source>
</evidence>
<sequence length="253" mass="29131">MTFLIFIFGLCIGSFLNVIIYRWSRGLSIRNPLFSFCPHCGNILKWYHNIPIISYIILRGKCAYCKAPISLKYPLVELLTAFLFLWVYIKFKSLYGWFTFFGFSFYVLTLILTSFIDLEIREIPDKLSLSLIFIGWIFSLFGLNPFVDFITSLLSGFAGVGLLFLINELYYQFSKREGMGMGDFKLMGGIGAFLGYKSFYWILMLASITGVLAFLGVYLWQRTRGVNKKLDLKTEIPFGPFLALASLLYFLLI</sequence>
<feature type="transmembrane region" description="Helical" evidence="10">
    <location>
        <begin position="95"/>
        <end position="115"/>
    </location>
</feature>
<keyword evidence="7 10" id="KW-0472">Membrane</keyword>
<feature type="domain" description="Prepilin peptidase A24 N-terminal" evidence="12">
    <location>
        <begin position="7"/>
        <end position="91"/>
    </location>
</feature>
<protein>
    <recommendedName>
        <fullName evidence="9">Prepilin leader peptidase/N-methyltransferase</fullName>
        <ecNumber evidence="9">2.1.1.-</ecNumber>
        <ecNumber evidence="9">3.4.23.43</ecNumber>
    </recommendedName>
</protein>
<comment type="function">
    <text evidence="9">Plays an essential role in type IV pili and type II pseudopili formation by proteolytically removing the leader sequence from substrate proteins and subsequently monomethylating the alpha-amino group of the newly exposed N-terminal phenylalanine.</text>
</comment>
<proteinExistence type="inferred from homology"/>
<keyword evidence="9" id="KW-0808">Transferase</keyword>
<evidence type="ECO:0000256" key="7">
    <source>
        <dbReference type="ARBA" id="ARBA00023136"/>
    </source>
</evidence>
<dbReference type="EC" id="3.4.23.43" evidence="9"/>
<comment type="similarity">
    <text evidence="2 8">Belongs to the peptidase A24 family.</text>
</comment>
<comment type="caution">
    <text evidence="13">The sequence shown here is derived from an EMBL/GenBank/DDBJ whole genome shotgun (WGS) entry which is preliminary data.</text>
</comment>
<evidence type="ECO:0000256" key="3">
    <source>
        <dbReference type="ARBA" id="ARBA00022475"/>
    </source>
</evidence>
<dbReference type="GO" id="GO:0006465">
    <property type="term" value="P:signal peptide processing"/>
    <property type="evidence" value="ECO:0007669"/>
    <property type="project" value="TreeGrafter"/>
</dbReference>
<evidence type="ECO:0000256" key="4">
    <source>
        <dbReference type="ARBA" id="ARBA00022519"/>
    </source>
</evidence>
<feature type="transmembrane region" description="Helical" evidence="10">
    <location>
        <begin position="149"/>
        <end position="166"/>
    </location>
</feature>
<keyword evidence="4" id="KW-0997">Cell inner membrane</keyword>
<dbReference type="PRINTS" id="PR00864">
    <property type="entry name" value="PREPILNPTASE"/>
</dbReference>
<dbReference type="EC" id="2.1.1.-" evidence="9"/>
<evidence type="ECO:0000259" key="12">
    <source>
        <dbReference type="Pfam" id="PF06750"/>
    </source>
</evidence>
<dbReference type="InterPro" id="IPR014032">
    <property type="entry name" value="Peptidase_A24A_bac"/>
</dbReference>
<evidence type="ECO:0000256" key="2">
    <source>
        <dbReference type="ARBA" id="ARBA00005801"/>
    </source>
</evidence>
<dbReference type="GO" id="GO:0008168">
    <property type="term" value="F:methyltransferase activity"/>
    <property type="evidence" value="ECO:0007669"/>
    <property type="project" value="UniProtKB-KW"/>
</dbReference>
<keyword evidence="9" id="KW-0645">Protease</keyword>
<dbReference type="Proteomes" id="UP000235460">
    <property type="component" value="Unassembled WGS sequence"/>
</dbReference>
<dbReference type="PANTHER" id="PTHR30487:SF0">
    <property type="entry name" value="PREPILIN LEADER PEPTIDASE_N-METHYLTRANSFERASE-RELATED"/>
    <property type="match status" value="1"/>
</dbReference>
<dbReference type="GO" id="GO:0005886">
    <property type="term" value="C:plasma membrane"/>
    <property type="evidence" value="ECO:0007669"/>
    <property type="project" value="UniProtKB-SubCell"/>
</dbReference>
<evidence type="ECO:0000256" key="6">
    <source>
        <dbReference type="ARBA" id="ARBA00022989"/>
    </source>
</evidence>
<feature type="transmembrane region" description="Helical" evidence="10">
    <location>
        <begin position="232"/>
        <end position="252"/>
    </location>
</feature>
<accession>A0A2N7PQK2</accession>
<dbReference type="InterPro" id="IPR050882">
    <property type="entry name" value="Prepilin_peptidase/N-MTase"/>
</dbReference>
<organism evidence="13 14">
    <name type="scientific">Thermodesulfobacterium geofontis</name>
    <dbReference type="NCBI Taxonomy" id="1295609"/>
    <lineage>
        <taxon>Bacteria</taxon>
        <taxon>Pseudomonadati</taxon>
        <taxon>Thermodesulfobacteriota</taxon>
        <taxon>Thermodesulfobacteria</taxon>
        <taxon>Thermodesulfobacteriales</taxon>
        <taxon>Thermodesulfobacteriaceae</taxon>
        <taxon>Thermodesulfobacterium</taxon>
    </lineage>
</organism>
<dbReference type="GO" id="GO:0004190">
    <property type="term" value="F:aspartic-type endopeptidase activity"/>
    <property type="evidence" value="ECO:0007669"/>
    <property type="project" value="UniProtKB-EC"/>
</dbReference>
<keyword evidence="6 10" id="KW-1133">Transmembrane helix</keyword>
<evidence type="ECO:0000313" key="13">
    <source>
        <dbReference type="EMBL" id="PMP69232.1"/>
    </source>
</evidence>
<keyword evidence="9" id="KW-0489">Methyltransferase</keyword>
<name>A0A2N7PQK2_9BACT</name>
<evidence type="ECO:0000256" key="10">
    <source>
        <dbReference type="SAM" id="Phobius"/>
    </source>
</evidence>
<keyword evidence="5 9" id="KW-0812">Transmembrane</keyword>
<dbReference type="InterPro" id="IPR010627">
    <property type="entry name" value="Prepilin_pept_A24_N"/>
</dbReference>
<gene>
    <name evidence="13" type="ORF">C0190_00010</name>
</gene>
<dbReference type="InterPro" id="IPR000045">
    <property type="entry name" value="Prepilin_IV_endopep_pep"/>
</dbReference>
<dbReference type="Pfam" id="PF01478">
    <property type="entry name" value="Peptidase_A24"/>
    <property type="match status" value="1"/>
</dbReference>
<comment type="subcellular location">
    <subcellularLocation>
        <location evidence="1">Cell inner membrane</location>
        <topology evidence="1">Multi-pass membrane protein</topology>
    </subcellularLocation>
    <subcellularLocation>
        <location evidence="9">Cell membrane</location>
        <topology evidence="9">Multi-pass membrane protein</topology>
    </subcellularLocation>
</comment>
<dbReference type="AlphaFoldDB" id="A0A2N7PQK2"/>
<dbReference type="Gene3D" id="1.20.120.1220">
    <property type="match status" value="1"/>
</dbReference>
<evidence type="ECO:0000256" key="5">
    <source>
        <dbReference type="ARBA" id="ARBA00022692"/>
    </source>
</evidence>
<keyword evidence="3" id="KW-1003">Cell membrane</keyword>
<dbReference type="Pfam" id="PF06750">
    <property type="entry name" value="A24_N_bact"/>
    <property type="match status" value="1"/>
</dbReference>
<feature type="transmembrane region" description="Helical" evidence="10">
    <location>
        <begin position="200"/>
        <end position="220"/>
    </location>
</feature>
<reference evidence="13 14" key="1">
    <citation type="submission" date="2018-01" db="EMBL/GenBank/DDBJ databases">
        <title>Metagenomic assembled genomes from two thermal pools in the Uzon Caldera, Kamchatka, Russia.</title>
        <authorList>
            <person name="Wilkins L."/>
            <person name="Ettinger C."/>
        </authorList>
    </citation>
    <scope>NUCLEOTIDE SEQUENCE [LARGE SCALE GENOMIC DNA]</scope>
    <source>
        <strain evidence="13">ZAV-08</strain>
    </source>
</reference>
<comment type="catalytic activity">
    <reaction evidence="9">
        <text>Typically cleaves a -Gly-|-Phe- bond to release an N-terminal, basic peptide of 5-8 residues from type IV prepilin, and then N-methylates the new N-terminal amino group, the methyl donor being S-adenosyl-L-methionine.</text>
        <dbReference type="EC" id="3.4.23.43"/>
    </reaction>
</comment>
<feature type="domain" description="Prepilin type IV endopeptidase peptidase" evidence="11">
    <location>
        <begin position="105"/>
        <end position="214"/>
    </location>
</feature>
<evidence type="ECO:0000256" key="8">
    <source>
        <dbReference type="RuleBase" id="RU003793"/>
    </source>
</evidence>
<dbReference type="PANTHER" id="PTHR30487">
    <property type="entry name" value="TYPE 4 PREPILIN-LIKE PROTEINS LEADER PEPTIDE-PROCESSING ENZYME"/>
    <property type="match status" value="1"/>
</dbReference>
<evidence type="ECO:0000256" key="9">
    <source>
        <dbReference type="RuleBase" id="RU003794"/>
    </source>
</evidence>
<feature type="transmembrane region" description="Helical" evidence="10">
    <location>
        <begin position="127"/>
        <end position="143"/>
    </location>
</feature>
<dbReference type="GO" id="GO:0032259">
    <property type="term" value="P:methylation"/>
    <property type="evidence" value="ECO:0007669"/>
    <property type="project" value="UniProtKB-KW"/>
</dbReference>
<keyword evidence="9" id="KW-0511">Multifunctional enzyme</keyword>
<evidence type="ECO:0000256" key="1">
    <source>
        <dbReference type="ARBA" id="ARBA00004429"/>
    </source>
</evidence>
<evidence type="ECO:0000259" key="11">
    <source>
        <dbReference type="Pfam" id="PF01478"/>
    </source>
</evidence>